<dbReference type="CDD" id="cd00090">
    <property type="entry name" value="HTH_ARSR"/>
    <property type="match status" value="1"/>
</dbReference>
<dbReference type="InterPro" id="IPR036388">
    <property type="entry name" value="WH-like_DNA-bd_sf"/>
</dbReference>
<dbReference type="InterPro" id="IPR039422">
    <property type="entry name" value="MarR/SlyA-like"/>
</dbReference>
<dbReference type="EMBL" id="JBHSFZ010000024">
    <property type="protein sequence ID" value="MFC4594708.1"/>
    <property type="molecule type" value="Genomic_DNA"/>
</dbReference>
<dbReference type="SMART" id="SM00347">
    <property type="entry name" value="HTH_MARR"/>
    <property type="match status" value="1"/>
</dbReference>
<proteinExistence type="predicted"/>
<organism evidence="3 4">
    <name type="scientific">Sphingobium tyrosinilyticum</name>
    <dbReference type="NCBI Taxonomy" id="2715436"/>
    <lineage>
        <taxon>Bacteria</taxon>
        <taxon>Pseudomonadati</taxon>
        <taxon>Pseudomonadota</taxon>
        <taxon>Alphaproteobacteria</taxon>
        <taxon>Sphingomonadales</taxon>
        <taxon>Sphingomonadaceae</taxon>
        <taxon>Sphingobium</taxon>
    </lineage>
</organism>
<dbReference type="PROSITE" id="PS50995">
    <property type="entry name" value="HTH_MARR_2"/>
    <property type="match status" value="1"/>
</dbReference>
<dbReference type="SUPFAM" id="SSF46785">
    <property type="entry name" value="Winged helix' DNA-binding domain"/>
    <property type="match status" value="1"/>
</dbReference>
<dbReference type="PANTHER" id="PTHR33164">
    <property type="entry name" value="TRANSCRIPTIONAL REGULATOR, MARR FAMILY"/>
    <property type="match status" value="1"/>
</dbReference>
<dbReference type="Proteomes" id="UP001595957">
    <property type="component" value="Unassembled WGS sequence"/>
</dbReference>
<gene>
    <name evidence="3" type="ORF">ACFO3E_10990</name>
</gene>
<dbReference type="Pfam" id="PF01047">
    <property type="entry name" value="MarR"/>
    <property type="match status" value="1"/>
</dbReference>
<dbReference type="InterPro" id="IPR036390">
    <property type="entry name" value="WH_DNA-bd_sf"/>
</dbReference>
<evidence type="ECO:0000259" key="2">
    <source>
        <dbReference type="PROSITE" id="PS50995"/>
    </source>
</evidence>
<evidence type="ECO:0000313" key="4">
    <source>
        <dbReference type="Proteomes" id="UP001595957"/>
    </source>
</evidence>
<dbReference type="Gene3D" id="1.10.10.10">
    <property type="entry name" value="Winged helix-like DNA-binding domain superfamily/Winged helix DNA-binding domain"/>
    <property type="match status" value="1"/>
</dbReference>
<accession>A0ABV9EYW4</accession>
<dbReference type="PANTHER" id="PTHR33164:SF5">
    <property type="entry name" value="ORGANIC HYDROPEROXIDE RESISTANCE TRANSCRIPTIONAL REGULATOR"/>
    <property type="match status" value="1"/>
</dbReference>
<evidence type="ECO:0000256" key="1">
    <source>
        <dbReference type="ARBA" id="ARBA00004496"/>
    </source>
</evidence>
<evidence type="ECO:0000313" key="3">
    <source>
        <dbReference type="EMBL" id="MFC4594708.1"/>
    </source>
</evidence>
<dbReference type="RefSeq" id="WP_380804701.1">
    <property type="nucleotide sequence ID" value="NZ_JBHSFZ010000024.1"/>
</dbReference>
<name>A0ABV9EYW4_9SPHN</name>
<dbReference type="InterPro" id="IPR000835">
    <property type="entry name" value="HTH_MarR-typ"/>
</dbReference>
<protein>
    <submittedName>
        <fullName evidence="3">MarR family winged helix-turn-helix transcriptional regulator</fullName>
    </submittedName>
</protein>
<keyword evidence="4" id="KW-1185">Reference proteome</keyword>
<comment type="subcellular location">
    <subcellularLocation>
        <location evidence="1">Cytoplasm</location>
    </subcellularLocation>
</comment>
<sequence length="145" mass="15732">MKRGLGTQLSFALYGAASRMVRMHKPFLDPLGLTFPQYLVTLDLLGHAPTTVGTLGARLGMDTGTITPLLKRLEAAGIVTRTRDTQDERRVLIDLTAHGRALQPEVETVTDKIKSACQMDDAAMESLSQILEGLAREPANGKDQS</sequence>
<dbReference type="InterPro" id="IPR011991">
    <property type="entry name" value="ArsR-like_HTH"/>
</dbReference>
<feature type="domain" description="HTH marR-type" evidence="2">
    <location>
        <begin position="6"/>
        <end position="145"/>
    </location>
</feature>
<reference evidence="4" key="1">
    <citation type="journal article" date="2019" name="Int. J. Syst. Evol. Microbiol.">
        <title>The Global Catalogue of Microorganisms (GCM) 10K type strain sequencing project: providing services to taxonomists for standard genome sequencing and annotation.</title>
        <authorList>
            <consortium name="The Broad Institute Genomics Platform"/>
            <consortium name="The Broad Institute Genome Sequencing Center for Infectious Disease"/>
            <person name="Wu L."/>
            <person name="Ma J."/>
        </authorList>
    </citation>
    <scope>NUCLEOTIDE SEQUENCE [LARGE SCALE GENOMIC DNA]</scope>
    <source>
        <strain evidence="4">NBRC 103632</strain>
    </source>
</reference>
<comment type="caution">
    <text evidence="3">The sequence shown here is derived from an EMBL/GenBank/DDBJ whole genome shotgun (WGS) entry which is preliminary data.</text>
</comment>